<dbReference type="GO" id="GO:0030007">
    <property type="term" value="P:intracellular potassium ion homeostasis"/>
    <property type="evidence" value="ECO:0007669"/>
    <property type="project" value="TreeGrafter"/>
</dbReference>
<dbReference type="Gene3D" id="2.70.150.10">
    <property type="entry name" value="Calcium-transporting ATPase, cytoplasmic transduction domain A"/>
    <property type="match status" value="1"/>
</dbReference>
<dbReference type="Proteomes" id="UP000887013">
    <property type="component" value="Unassembled WGS sequence"/>
</dbReference>
<dbReference type="PANTHER" id="PTHR43294">
    <property type="entry name" value="SODIUM/POTASSIUM-TRANSPORTING ATPASE SUBUNIT ALPHA"/>
    <property type="match status" value="1"/>
</dbReference>
<dbReference type="SUPFAM" id="SSF81665">
    <property type="entry name" value="Calcium ATPase, transmembrane domain M"/>
    <property type="match status" value="1"/>
</dbReference>
<feature type="transmembrane region" description="Helical" evidence="4">
    <location>
        <begin position="107"/>
        <end position="128"/>
    </location>
</feature>
<proteinExistence type="predicted"/>
<organism evidence="6 7">
    <name type="scientific">Nephila pilipes</name>
    <name type="common">Giant wood spider</name>
    <name type="synonym">Nephila maculata</name>
    <dbReference type="NCBI Taxonomy" id="299642"/>
    <lineage>
        <taxon>Eukaryota</taxon>
        <taxon>Metazoa</taxon>
        <taxon>Ecdysozoa</taxon>
        <taxon>Arthropoda</taxon>
        <taxon>Chelicerata</taxon>
        <taxon>Arachnida</taxon>
        <taxon>Araneae</taxon>
        <taxon>Araneomorphae</taxon>
        <taxon>Entelegynae</taxon>
        <taxon>Araneoidea</taxon>
        <taxon>Nephilidae</taxon>
        <taxon>Nephila</taxon>
    </lineage>
</organism>
<dbReference type="Pfam" id="PF00690">
    <property type="entry name" value="Cation_ATPase_N"/>
    <property type="match status" value="1"/>
</dbReference>
<comment type="caution">
    <text evidence="6">The sequence shown here is derived from an EMBL/GenBank/DDBJ whole genome shotgun (WGS) entry which is preliminary data.</text>
</comment>
<keyword evidence="4" id="KW-0472">Membrane</keyword>
<keyword evidence="4" id="KW-0812">Transmembrane</keyword>
<dbReference type="GO" id="GO:1990573">
    <property type="term" value="P:potassium ion import across plasma membrane"/>
    <property type="evidence" value="ECO:0007669"/>
    <property type="project" value="TreeGrafter"/>
</dbReference>
<feature type="region of interest" description="Disordered" evidence="3">
    <location>
        <begin position="1"/>
        <end position="49"/>
    </location>
</feature>
<comment type="subcellular location">
    <subcellularLocation>
        <location evidence="1">Cell membrane</location>
        <topology evidence="1">Multi-pass membrane protein</topology>
    </subcellularLocation>
</comment>
<evidence type="ECO:0000256" key="2">
    <source>
        <dbReference type="ARBA" id="ARBA00022475"/>
    </source>
</evidence>
<gene>
    <name evidence="6" type="primary">Atpalpha</name>
    <name evidence="6" type="ORF">NPIL_370131</name>
</gene>
<evidence type="ECO:0000259" key="5">
    <source>
        <dbReference type="SMART" id="SM00831"/>
    </source>
</evidence>
<dbReference type="PANTHER" id="PTHR43294:SF13">
    <property type="entry name" value="SODIUM_POTASSIUM-TRANSPORTING ATPASE SUBUNIT ALPHA"/>
    <property type="match status" value="1"/>
</dbReference>
<keyword evidence="2" id="KW-1003">Cell membrane</keyword>
<reference evidence="6" key="1">
    <citation type="submission" date="2020-08" db="EMBL/GenBank/DDBJ databases">
        <title>Multicomponent nature underlies the extraordinary mechanical properties of spider dragline silk.</title>
        <authorList>
            <person name="Kono N."/>
            <person name="Nakamura H."/>
            <person name="Mori M."/>
            <person name="Yoshida Y."/>
            <person name="Ohtoshi R."/>
            <person name="Malay A.D."/>
            <person name="Moran D.A.P."/>
            <person name="Tomita M."/>
            <person name="Numata K."/>
            <person name="Arakawa K."/>
        </authorList>
    </citation>
    <scope>NUCLEOTIDE SEQUENCE</scope>
</reference>
<dbReference type="InterPro" id="IPR004014">
    <property type="entry name" value="ATPase_P-typ_cation-transptr_N"/>
</dbReference>
<dbReference type="GO" id="GO:0036376">
    <property type="term" value="P:sodium ion export across plasma membrane"/>
    <property type="evidence" value="ECO:0007669"/>
    <property type="project" value="TreeGrafter"/>
</dbReference>
<evidence type="ECO:0000256" key="4">
    <source>
        <dbReference type="SAM" id="Phobius"/>
    </source>
</evidence>
<sequence length="203" mass="23131">IAPEPNDSDSYRAAVTANSNWSEEKTTKGKTMLNKGKKGKPDLNDLKQEVDMDEHKITLQELYTRLGTDPEKGLTQAQARTVYERDGPNSLSPPKKTPEWVKFCKNLFGGFALLLWIGAILCFIAYSIQAGTFEEPPDDNVCYWFSLKRTKCSSIYHPDFPPFLHERSDEKRWMTSSHRIVAIADLLTLRINKSDNEIVSARF</sequence>
<keyword evidence="7" id="KW-1185">Reference proteome</keyword>
<evidence type="ECO:0000313" key="6">
    <source>
        <dbReference type="EMBL" id="GFU20918.1"/>
    </source>
</evidence>
<name>A0A8X6UII3_NEPPI</name>
<dbReference type="GO" id="GO:0006883">
    <property type="term" value="P:intracellular sodium ion homeostasis"/>
    <property type="evidence" value="ECO:0007669"/>
    <property type="project" value="TreeGrafter"/>
</dbReference>
<dbReference type="GO" id="GO:1902600">
    <property type="term" value="P:proton transmembrane transport"/>
    <property type="evidence" value="ECO:0007669"/>
    <property type="project" value="TreeGrafter"/>
</dbReference>
<feature type="domain" description="Cation-transporting P-type ATPase N-terminal" evidence="5">
    <location>
        <begin position="53"/>
        <end position="127"/>
    </location>
</feature>
<evidence type="ECO:0000256" key="1">
    <source>
        <dbReference type="ARBA" id="ARBA00004651"/>
    </source>
</evidence>
<keyword evidence="4" id="KW-1133">Transmembrane helix</keyword>
<dbReference type="GO" id="GO:0005886">
    <property type="term" value="C:plasma membrane"/>
    <property type="evidence" value="ECO:0007669"/>
    <property type="project" value="UniProtKB-SubCell"/>
</dbReference>
<evidence type="ECO:0000313" key="7">
    <source>
        <dbReference type="Proteomes" id="UP000887013"/>
    </source>
</evidence>
<dbReference type="AlphaFoldDB" id="A0A8X6UII3"/>
<dbReference type="Gene3D" id="1.20.1110.10">
    <property type="entry name" value="Calcium-transporting ATPase, transmembrane domain"/>
    <property type="match status" value="1"/>
</dbReference>
<protein>
    <recommendedName>
        <fullName evidence="5">Cation-transporting P-type ATPase N-terminal domain-containing protein</fullName>
    </recommendedName>
</protein>
<dbReference type="SMART" id="SM00831">
    <property type="entry name" value="Cation_ATPase_N"/>
    <property type="match status" value="1"/>
</dbReference>
<dbReference type="GO" id="GO:0005391">
    <property type="term" value="F:P-type sodium:potassium-exchanging transporter activity"/>
    <property type="evidence" value="ECO:0007669"/>
    <property type="project" value="TreeGrafter"/>
</dbReference>
<evidence type="ECO:0000256" key="3">
    <source>
        <dbReference type="SAM" id="MobiDB-lite"/>
    </source>
</evidence>
<dbReference type="EMBL" id="BMAW01080721">
    <property type="protein sequence ID" value="GFU20918.1"/>
    <property type="molecule type" value="Genomic_DNA"/>
</dbReference>
<dbReference type="InterPro" id="IPR023298">
    <property type="entry name" value="ATPase_P-typ_TM_dom_sf"/>
</dbReference>
<feature type="non-terminal residue" evidence="6">
    <location>
        <position position="1"/>
    </location>
</feature>
<accession>A0A8X6UII3</accession>
<feature type="compositionally biased region" description="Basic and acidic residues" evidence="3">
    <location>
        <begin position="39"/>
        <end position="49"/>
    </location>
</feature>
<dbReference type="InterPro" id="IPR050510">
    <property type="entry name" value="Cation_transp_ATPase_P-type"/>
</dbReference>
<dbReference type="OrthoDB" id="6430315at2759"/>